<accession>A0AA40LVJ4</accession>
<evidence type="ECO:0000313" key="1">
    <source>
        <dbReference type="EMBL" id="KAK1345448.1"/>
    </source>
</evidence>
<dbReference type="Proteomes" id="UP001177744">
    <property type="component" value="Unassembled WGS sequence"/>
</dbReference>
<dbReference type="AlphaFoldDB" id="A0AA40LVJ4"/>
<dbReference type="EMBL" id="JAULJE010000002">
    <property type="protein sequence ID" value="KAK1345448.1"/>
    <property type="molecule type" value="Genomic_DNA"/>
</dbReference>
<gene>
    <name evidence="1" type="ORF">QTO34_007905</name>
</gene>
<comment type="caution">
    <text evidence="1">The sequence shown here is derived from an EMBL/GenBank/DDBJ whole genome shotgun (WGS) entry which is preliminary data.</text>
</comment>
<name>A0AA40LVJ4_CNENI</name>
<evidence type="ECO:0000313" key="2">
    <source>
        <dbReference type="Proteomes" id="UP001177744"/>
    </source>
</evidence>
<protein>
    <submittedName>
        <fullName evidence="1">Uncharacterized protein</fullName>
    </submittedName>
</protein>
<reference evidence="1" key="1">
    <citation type="submission" date="2023-06" db="EMBL/GenBank/DDBJ databases">
        <title>Reference genome for the Northern bat (Eptesicus nilssonii), a most northern bat species.</title>
        <authorList>
            <person name="Laine V.N."/>
            <person name="Pulliainen A.T."/>
            <person name="Lilley T.M."/>
        </authorList>
    </citation>
    <scope>NUCLEOTIDE SEQUENCE</scope>
    <source>
        <strain evidence="1">BLF_Eptnil</strain>
        <tissue evidence="1">Kidney</tissue>
    </source>
</reference>
<sequence>MKTWWSALAKKFRSSKPADSTASKLPWNTYILKCIVSSLTRFLQSCALLLLMTMPCAKRKADWALRWIEDQEVTCGESAVAFATVGRNLLFWFFCIDILAKK</sequence>
<keyword evidence="2" id="KW-1185">Reference proteome</keyword>
<proteinExistence type="predicted"/>
<organism evidence="1 2">
    <name type="scientific">Cnephaeus nilssonii</name>
    <name type="common">Northern bat</name>
    <name type="synonym">Eptesicus nilssonii</name>
    <dbReference type="NCBI Taxonomy" id="3371016"/>
    <lineage>
        <taxon>Eukaryota</taxon>
        <taxon>Metazoa</taxon>
        <taxon>Chordata</taxon>
        <taxon>Craniata</taxon>
        <taxon>Vertebrata</taxon>
        <taxon>Euteleostomi</taxon>
        <taxon>Mammalia</taxon>
        <taxon>Eutheria</taxon>
        <taxon>Laurasiatheria</taxon>
        <taxon>Chiroptera</taxon>
        <taxon>Yangochiroptera</taxon>
        <taxon>Vespertilionidae</taxon>
        <taxon>Cnephaeus</taxon>
    </lineage>
</organism>